<proteinExistence type="predicted"/>
<protein>
    <recommendedName>
        <fullName evidence="3">lipoate--protein ligase</fullName>
        <ecNumber evidence="3">6.3.1.20</ecNumber>
    </recommendedName>
</protein>
<name>A0A0R1P3C3_9LACO</name>
<comment type="pathway">
    <text evidence="1">Protein modification; protein lipoylation via exogenous pathway; protein N(6)-(lipoyl)lysine from lipoate: step 2/2.</text>
</comment>
<feature type="domain" description="BPL/LPL catalytic" evidence="8">
    <location>
        <begin position="31"/>
        <end position="223"/>
    </location>
</feature>
<evidence type="ECO:0000259" key="8">
    <source>
        <dbReference type="PROSITE" id="PS51733"/>
    </source>
</evidence>
<dbReference type="PANTHER" id="PTHR12561:SF3">
    <property type="entry name" value="LIPOYLTRANSFERASE 1, MITOCHONDRIAL"/>
    <property type="match status" value="1"/>
</dbReference>
<gene>
    <name evidence="9" type="ORF">FD27_GL000851</name>
</gene>
<sequence length="346" mass="39499">MIYLDLSNGHRYMKNFFVILALPDFLDACQRLSDDVLLYFYSPQTPVVNVGRYQNVYQEVNLPYLRQEGIQLVRRQPGGGAVYVDQGDLTYVYINTSKQVRSPHFESYAAPIIKTLRDMHVDVQQTGRNDLTVDGHKFSGMAFSKSGDRVTYGGTLMVDVNLDKASKAITPNITKLKDNGVKSVHSRITNLRPYLKGKYANLTLSELQEQILQNAIAEHGGQEHFRREELTTEEWQRLETIARDKYGSKQWIMGGNVHQYYFDHYYKGIGTVAISFDVHQHKITAAKLYGDFLMAINDLKPLEHYLIGCPLEKAALTSAFDNMDLRKNFADIDPRPLIDKMMTVGK</sequence>
<comment type="pathway">
    <text evidence="2">Protein modification; protein lipoylation via exogenous pathway; protein N(6)-(lipoyl)lysine from lipoate: step 1/2.</text>
</comment>
<reference evidence="9 10" key="1">
    <citation type="journal article" date="2015" name="Genome Announc.">
        <title>Expanding the biotechnology potential of lactobacilli through comparative genomics of 213 strains and associated genera.</title>
        <authorList>
            <person name="Sun Z."/>
            <person name="Harris H.M."/>
            <person name="McCann A."/>
            <person name="Guo C."/>
            <person name="Argimon S."/>
            <person name="Zhang W."/>
            <person name="Yang X."/>
            <person name="Jeffery I.B."/>
            <person name="Cooney J.C."/>
            <person name="Kagawa T.F."/>
            <person name="Liu W."/>
            <person name="Song Y."/>
            <person name="Salvetti E."/>
            <person name="Wrobel A."/>
            <person name="Rasinkangas P."/>
            <person name="Parkhill J."/>
            <person name="Rea M.C."/>
            <person name="O'Sullivan O."/>
            <person name="Ritari J."/>
            <person name="Douillard F.P."/>
            <person name="Paul Ross R."/>
            <person name="Yang R."/>
            <person name="Briner A.E."/>
            <person name="Felis G.E."/>
            <person name="de Vos W.M."/>
            <person name="Barrangou R."/>
            <person name="Klaenhammer T.R."/>
            <person name="Caufield P.W."/>
            <person name="Cui Y."/>
            <person name="Zhang H."/>
            <person name="O'Toole P.W."/>
        </authorList>
    </citation>
    <scope>NUCLEOTIDE SEQUENCE [LARGE SCALE GENOMIC DNA]</scope>
    <source>
        <strain evidence="9 10">DSM 13145</strain>
    </source>
</reference>
<dbReference type="InterPro" id="IPR019491">
    <property type="entry name" value="Lipoate_protein_ligase_C"/>
</dbReference>
<dbReference type="InterPro" id="IPR004562">
    <property type="entry name" value="LipoylTrfase_LipoateP_Ligase"/>
</dbReference>
<dbReference type="PATRIC" id="fig|1423746.3.peg.860"/>
<dbReference type="GO" id="GO:0005524">
    <property type="term" value="F:ATP binding"/>
    <property type="evidence" value="ECO:0007669"/>
    <property type="project" value="UniProtKB-KW"/>
</dbReference>
<dbReference type="CDD" id="cd16443">
    <property type="entry name" value="LplA"/>
    <property type="match status" value="1"/>
</dbReference>
<dbReference type="Gene3D" id="3.30.390.50">
    <property type="entry name" value="CO dehydrogenase flavoprotein, C-terminal domain"/>
    <property type="match status" value="1"/>
</dbReference>
<dbReference type="Gene3D" id="3.30.930.10">
    <property type="entry name" value="Bira Bifunctional Protein, Domain 2"/>
    <property type="match status" value="1"/>
</dbReference>
<dbReference type="OrthoDB" id="9788148at2"/>
<dbReference type="InterPro" id="IPR004143">
    <property type="entry name" value="BPL_LPL_catalytic"/>
</dbReference>
<keyword evidence="10" id="KW-1185">Reference proteome</keyword>
<dbReference type="PROSITE" id="PS51733">
    <property type="entry name" value="BPL_LPL_CATALYTIC"/>
    <property type="match status" value="1"/>
</dbReference>
<dbReference type="EC" id="6.3.1.20" evidence="3"/>
<dbReference type="GO" id="GO:0017118">
    <property type="term" value="F:lipoyltransferase activity"/>
    <property type="evidence" value="ECO:0007669"/>
    <property type="project" value="TreeGrafter"/>
</dbReference>
<keyword evidence="5" id="KW-0547">Nucleotide-binding</keyword>
<evidence type="ECO:0000256" key="3">
    <source>
        <dbReference type="ARBA" id="ARBA00012367"/>
    </source>
</evidence>
<keyword evidence="4 9" id="KW-0436">Ligase</keyword>
<dbReference type="GO" id="GO:0009249">
    <property type="term" value="P:protein lipoylation"/>
    <property type="evidence" value="ECO:0007669"/>
    <property type="project" value="InterPro"/>
</dbReference>
<dbReference type="EMBL" id="AZER01000016">
    <property type="protein sequence ID" value="KRL27101.1"/>
    <property type="molecule type" value="Genomic_DNA"/>
</dbReference>
<dbReference type="Proteomes" id="UP000051445">
    <property type="component" value="Unassembled WGS sequence"/>
</dbReference>
<dbReference type="GO" id="GO:0016979">
    <property type="term" value="F:lipoate-protein ligase activity"/>
    <property type="evidence" value="ECO:0007669"/>
    <property type="project" value="UniProtKB-EC"/>
</dbReference>
<dbReference type="SUPFAM" id="SSF55681">
    <property type="entry name" value="Class II aaRS and biotin synthetases"/>
    <property type="match status" value="1"/>
</dbReference>
<evidence type="ECO:0000313" key="10">
    <source>
        <dbReference type="Proteomes" id="UP000051445"/>
    </source>
</evidence>
<evidence type="ECO:0000313" key="9">
    <source>
        <dbReference type="EMBL" id="KRL27101.1"/>
    </source>
</evidence>
<dbReference type="NCBIfam" id="TIGR00545">
    <property type="entry name" value="lipoyltrans"/>
    <property type="match status" value="1"/>
</dbReference>
<dbReference type="SUPFAM" id="SSF82649">
    <property type="entry name" value="SufE/NifU"/>
    <property type="match status" value="1"/>
</dbReference>
<evidence type="ECO:0000256" key="4">
    <source>
        <dbReference type="ARBA" id="ARBA00022598"/>
    </source>
</evidence>
<dbReference type="InterPro" id="IPR045864">
    <property type="entry name" value="aa-tRNA-synth_II/BPL/LPL"/>
</dbReference>
<dbReference type="Pfam" id="PF10437">
    <property type="entry name" value="Lip_prot_lig_C"/>
    <property type="match status" value="1"/>
</dbReference>
<dbReference type="PANTHER" id="PTHR12561">
    <property type="entry name" value="LIPOATE-PROTEIN LIGASE"/>
    <property type="match status" value="1"/>
</dbReference>
<evidence type="ECO:0000256" key="5">
    <source>
        <dbReference type="ARBA" id="ARBA00022741"/>
    </source>
</evidence>
<organism evidence="9 10">
    <name type="scientific">Limosilactobacillus frumenti DSM 13145</name>
    <dbReference type="NCBI Taxonomy" id="1423746"/>
    <lineage>
        <taxon>Bacteria</taxon>
        <taxon>Bacillati</taxon>
        <taxon>Bacillota</taxon>
        <taxon>Bacilli</taxon>
        <taxon>Lactobacillales</taxon>
        <taxon>Lactobacillaceae</taxon>
        <taxon>Limosilactobacillus</taxon>
    </lineage>
</organism>
<accession>A0A0R1P3C3</accession>
<dbReference type="AlphaFoldDB" id="A0A0R1P3C3"/>
<comment type="catalytic activity">
    <reaction evidence="7">
        <text>L-lysyl-[lipoyl-carrier protein] + (R)-lipoate + ATP = N(6)-[(R)-lipoyl]-L-lysyl-[lipoyl-carrier protein] + AMP + diphosphate + H(+)</text>
        <dbReference type="Rhea" id="RHEA:49288"/>
        <dbReference type="Rhea" id="RHEA-COMP:10500"/>
        <dbReference type="Rhea" id="RHEA-COMP:10502"/>
        <dbReference type="ChEBI" id="CHEBI:15378"/>
        <dbReference type="ChEBI" id="CHEBI:29969"/>
        <dbReference type="ChEBI" id="CHEBI:30616"/>
        <dbReference type="ChEBI" id="CHEBI:33019"/>
        <dbReference type="ChEBI" id="CHEBI:83088"/>
        <dbReference type="ChEBI" id="CHEBI:83099"/>
        <dbReference type="ChEBI" id="CHEBI:456215"/>
        <dbReference type="EC" id="6.3.1.20"/>
    </reaction>
</comment>
<keyword evidence="6" id="KW-0067">ATP-binding</keyword>
<dbReference type="GO" id="GO:0005737">
    <property type="term" value="C:cytoplasm"/>
    <property type="evidence" value="ECO:0007669"/>
    <property type="project" value="TreeGrafter"/>
</dbReference>
<evidence type="ECO:0000256" key="7">
    <source>
        <dbReference type="ARBA" id="ARBA00048037"/>
    </source>
</evidence>
<comment type="caution">
    <text evidence="9">The sequence shown here is derived from an EMBL/GenBank/DDBJ whole genome shotgun (WGS) entry which is preliminary data.</text>
</comment>
<evidence type="ECO:0000256" key="6">
    <source>
        <dbReference type="ARBA" id="ARBA00022840"/>
    </source>
</evidence>
<dbReference type="Pfam" id="PF21948">
    <property type="entry name" value="LplA-B_cat"/>
    <property type="match status" value="1"/>
</dbReference>
<evidence type="ECO:0000256" key="1">
    <source>
        <dbReference type="ARBA" id="ARBA00005085"/>
    </source>
</evidence>
<keyword evidence="9" id="KW-0808">Transferase</keyword>
<dbReference type="STRING" id="1423746.FD27_GL000851"/>
<dbReference type="UniPathway" id="UPA00537">
    <property type="reaction ID" value="UER00594"/>
</dbReference>
<evidence type="ECO:0000256" key="2">
    <source>
        <dbReference type="ARBA" id="ARBA00005124"/>
    </source>
</evidence>